<evidence type="ECO:0000313" key="2">
    <source>
        <dbReference type="EMBL" id="ODJ89395.1"/>
    </source>
</evidence>
<proteinExistence type="predicted"/>
<comment type="caution">
    <text evidence="2">The sequence shown here is derived from an EMBL/GenBank/DDBJ whole genome shotgun (WGS) entry which is preliminary data.</text>
</comment>
<evidence type="ECO:0000256" key="1">
    <source>
        <dbReference type="SAM" id="SignalP"/>
    </source>
</evidence>
<feature type="chain" id="PRO_5031083726" description="DUF1302 domain-containing protein" evidence="1">
    <location>
        <begin position="38"/>
        <end position="642"/>
    </location>
</feature>
<evidence type="ECO:0000313" key="3">
    <source>
        <dbReference type="Proteomes" id="UP000094769"/>
    </source>
</evidence>
<organism evidence="2 3">
    <name type="scientific">Candidatus Thiodiazotropha endolucinida</name>
    <dbReference type="NCBI Taxonomy" id="1655433"/>
    <lineage>
        <taxon>Bacteria</taxon>
        <taxon>Pseudomonadati</taxon>
        <taxon>Pseudomonadota</taxon>
        <taxon>Gammaproteobacteria</taxon>
        <taxon>Chromatiales</taxon>
        <taxon>Sedimenticolaceae</taxon>
        <taxon>Candidatus Thiodiazotropha</taxon>
    </lineage>
</organism>
<dbReference type="Proteomes" id="UP000094769">
    <property type="component" value="Unassembled WGS sequence"/>
</dbReference>
<dbReference type="AlphaFoldDB" id="A0A7Z1AGV4"/>
<sequence length="642" mass="70951">MFLDSNKQQPGRMHPVIVAALLPAVITACLGSGQAAAYTSEDGTLQINGFVENATYARRHVGLSKMRNTVQIEGSKDYGAKGSFSNVSFVGTFHATYDAVYDLNDDQFGSEAGGDIGLESIGGAGTTPWGASDVSTGVLGFGFDSGVNPNEGLDNLGNALHDTEGGVGMGVPVRPCDVDSRGCIKDYLDFDESDLKYPEFNDRLDFLREAYIDATMPTESGATWNFRLGRQQVVWGRTDLFRVLDVINPVDYSRHNIYDELEDIRIPMWMATGEYRMGATERFDDLNLQFVWNFDEFRPSNLGQGGTPYAILDAGSFFRAMKNCWDNGCSVANFAGGALSTDFPAHVIGIRDVHLPDWSLSNSQFGVKLEGDYQGLGFSLNALTYRSQLPSLRGVVDTADNPFTTDIESQSYDYLIAFDMHFPRVNLLGGSLDFYVDDIKSVFRIEAAYTQGEEFANTLRPELYSESDVFRYVVGWDRPTFIPFLNQRRAFLLSAQLFGEYLVDHERETINGIEAGIPNWEINHIGTLLIKGWYKNDRVSPQVIMAHDFKAHASVIAPSVDWLISDNLRLTVGANVKVGDGAQEFDDCRACNPFPPFTGAGAPGDLALRNLAGFEPLGRFRSGPIGMAQAEDEFQVTLRYRF</sequence>
<accession>A0A7Z1AGV4</accession>
<dbReference type="InterPro" id="IPR010727">
    <property type="entry name" value="DUF1302"/>
</dbReference>
<dbReference type="PROSITE" id="PS51257">
    <property type="entry name" value="PROKAR_LIPOPROTEIN"/>
    <property type="match status" value="1"/>
</dbReference>
<dbReference type="RefSeq" id="WP_235615108.1">
    <property type="nucleotide sequence ID" value="NZ_MARB01000002.1"/>
</dbReference>
<protein>
    <recommendedName>
        <fullName evidence="4">DUF1302 domain-containing protein</fullName>
    </recommendedName>
</protein>
<dbReference type="Pfam" id="PF06980">
    <property type="entry name" value="DUF1302"/>
    <property type="match status" value="1"/>
</dbReference>
<feature type="signal peptide" evidence="1">
    <location>
        <begin position="1"/>
        <end position="37"/>
    </location>
</feature>
<reference evidence="2 3" key="1">
    <citation type="submission" date="2016-06" db="EMBL/GenBank/DDBJ databases">
        <title>Genome sequence of endosymbiont of Candidatus Endolucinida thiodiazotropha.</title>
        <authorList>
            <person name="Poehlein A."/>
            <person name="Koenig S."/>
            <person name="Heiden S.E."/>
            <person name="Thuermer A."/>
            <person name="Voget S."/>
            <person name="Daniel R."/>
            <person name="Markert S."/>
            <person name="Gros O."/>
            <person name="Schweder T."/>
        </authorList>
    </citation>
    <scope>NUCLEOTIDE SEQUENCE [LARGE SCALE GENOMIC DNA]</scope>
    <source>
        <strain evidence="2 3">COS</strain>
    </source>
</reference>
<gene>
    <name evidence="2" type="ORF">CODIS_04940</name>
</gene>
<keyword evidence="1" id="KW-0732">Signal</keyword>
<keyword evidence="3" id="KW-1185">Reference proteome</keyword>
<name>A0A7Z1AGV4_9GAMM</name>
<evidence type="ECO:0008006" key="4">
    <source>
        <dbReference type="Google" id="ProtNLM"/>
    </source>
</evidence>
<dbReference type="EMBL" id="MARB01000002">
    <property type="protein sequence ID" value="ODJ89395.1"/>
    <property type="molecule type" value="Genomic_DNA"/>
</dbReference>